<feature type="domain" description="Phosphomannose isomerase type I catalytic" evidence="8">
    <location>
        <begin position="30"/>
        <end position="131"/>
    </location>
</feature>
<feature type="binding site" evidence="5">
    <location>
        <position position="199"/>
    </location>
    <ligand>
        <name>Zn(2+)</name>
        <dbReference type="ChEBI" id="CHEBI:29105"/>
    </ligand>
</feature>
<protein>
    <recommendedName>
        <fullName evidence="3">Phosphohexomutase</fullName>
    </recommendedName>
    <alternativeName>
        <fullName evidence="4">Phosphomannose isomerase</fullName>
    </alternativeName>
</protein>
<evidence type="ECO:0000256" key="4">
    <source>
        <dbReference type="ARBA" id="ARBA00030762"/>
    </source>
</evidence>
<dbReference type="Gene3D" id="2.60.120.10">
    <property type="entry name" value="Jelly Rolls"/>
    <property type="match status" value="2"/>
</dbReference>
<feature type="compositionally biased region" description="Low complexity" evidence="7">
    <location>
        <begin position="1"/>
        <end position="21"/>
    </location>
</feature>
<comment type="cofactor">
    <cofactor evidence="5">
        <name>Zn(2+)</name>
        <dbReference type="ChEBI" id="CHEBI:29105"/>
    </cofactor>
    <text evidence="5">Binds 1 zinc ion per subunit.</text>
</comment>
<dbReference type="Pfam" id="PF20511">
    <property type="entry name" value="PMI_typeI_cat"/>
    <property type="match status" value="1"/>
</dbReference>
<feature type="binding site" evidence="5">
    <location>
        <position position="123"/>
    </location>
    <ligand>
        <name>Zn(2+)</name>
        <dbReference type="ChEBI" id="CHEBI:29105"/>
    </ligand>
</feature>
<dbReference type="InterPro" id="IPR014710">
    <property type="entry name" value="RmlC-like_jellyroll"/>
</dbReference>
<dbReference type="Pfam" id="PF21621">
    <property type="entry name" value="MPI_cupin_dom"/>
    <property type="match status" value="1"/>
</dbReference>
<sequence>MADATAAPARPDASPADDAGPLEPAPLLKRIRWGGTKLGTLLGKELGEGNDWAESWEVADHGDDQTVVTAGRYAGWPLGRLVAERPRVLFGRHATKPDDSPRTQFPLLIKFLDASDTLSVQVHPNDEQAVQYDPRENGKTEAWVIVDAEPGAVLYAGLKPGTDADALRSASEAGTVADLLHRFEVQAGDCVFIPAGTVHAIGAGVVLAEIQQSSDLTFRLYDWGYRDPRGNPRQIHLDESIACTDFDRGPVDPVTPRPLPGPSGRSERLVEGDYFVIDRHQAGEPFPLPSDDRFRVVMTLVGSATLSGGPEPIALQPGKTVLVPAACGPLTVEPGPGGVTLLDSYLPN</sequence>
<dbReference type="EMBL" id="CP036265">
    <property type="protein sequence ID" value="QDT17864.1"/>
    <property type="molecule type" value="Genomic_DNA"/>
</dbReference>
<dbReference type="InterPro" id="IPR049071">
    <property type="entry name" value="MPI_cupin_dom"/>
</dbReference>
<accession>A0A517PES3</accession>
<dbReference type="InterPro" id="IPR011051">
    <property type="entry name" value="RmlC_Cupin_sf"/>
</dbReference>
<dbReference type="RefSeq" id="WP_145360860.1">
    <property type="nucleotide sequence ID" value="NZ_CP036265.1"/>
</dbReference>
<dbReference type="InterPro" id="IPR046457">
    <property type="entry name" value="PMI_typeI_cat"/>
</dbReference>
<dbReference type="GO" id="GO:0008270">
    <property type="term" value="F:zinc ion binding"/>
    <property type="evidence" value="ECO:0007669"/>
    <property type="project" value="InterPro"/>
</dbReference>
<keyword evidence="11" id="KW-1185">Reference proteome</keyword>
<evidence type="ECO:0000313" key="11">
    <source>
        <dbReference type="Proteomes" id="UP000318741"/>
    </source>
</evidence>
<evidence type="ECO:0000256" key="5">
    <source>
        <dbReference type="PIRSR" id="PIRSR036894-1"/>
    </source>
</evidence>
<keyword evidence="1 5" id="KW-0479">Metal-binding</keyword>
<feature type="binding site" evidence="5">
    <location>
        <position position="141"/>
    </location>
    <ligand>
        <name>Zn(2+)</name>
        <dbReference type="ChEBI" id="CHEBI:29105"/>
    </ligand>
</feature>
<evidence type="ECO:0000259" key="8">
    <source>
        <dbReference type="Pfam" id="PF20511"/>
    </source>
</evidence>
<dbReference type="PIRSF" id="PIRSF036894">
    <property type="entry name" value="PMI_Firm_short"/>
    <property type="match status" value="1"/>
</dbReference>
<dbReference type="PANTHER" id="PTHR42742">
    <property type="entry name" value="TRANSCRIPTIONAL REPRESSOR MPRA"/>
    <property type="match status" value="1"/>
</dbReference>
<evidence type="ECO:0000256" key="1">
    <source>
        <dbReference type="ARBA" id="ARBA00022723"/>
    </source>
</evidence>
<feature type="region of interest" description="Disordered" evidence="7">
    <location>
        <begin position="1"/>
        <end position="24"/>
    </location>
</feature>
<evidence type="ECO:0000259" key="9">
    <source>
        <dbReference type="Pfam" id="PF21621"/>
    </source>
</evidence>
<proteinExistence type="predicted"/>
<organism evidence="10 11">
    <name type="scientific">Alienimonas californiensis</name>
    <dbReference type="NCBI Taxonomy" id="2527989"/>
    <lineage>
        <taxon>Bacteria</taxon>
        <taxon>Pseudomonadati</taxon>
        <taxon>Planctomycetota</taxon>
        <taxon>Planctomycetia</taxon>
        <taxon>Planctomycetales</taxon>
        <taxon>Planctomycetaceae</taxon>
        <taxon>Alienimonas</taxon>
    </lineage>
</organism>
<feature type="region of interest" description="Disordered" evidence="7">
    <location>
        <begin position="246"/>
        <end position="265"/>
    </location>
</feature>
<keyword evidence="10" id="KW-0413">Isomerase</keyword>
<dbReference type="CDD" id="cd07010">
    <property type="entry name" value="cupin_PMI_type_I_N_bac"/>
    <property type="match status" value="1"/>
</dbReference>
<evidence type="ECO:0000313" key="10">
    <source>
        <dbReference type="EMBL" id="QDT17864.1"/>
    </source>
</evidence>
<dbReference type="AlphaFoldDB" id="A0A517PES3"/>
<feature type="active site" evidence="6">
    <location>
        <position position="219"/>
    </location>
</feature>
<keyword evidence="2 5" id="KW-0862">Zinc</keyword>
<dbReference type="InterPro" id="IPR014628">
    <property type="entry name" value="Man6P_isomerase_Firm_short"/>
</dbReference>
<evidence type="ECO:0000256" key="6">
    <source>
        <dbReference type="PIRSR" id="PIRSR036894-2"/>
    </source>
</evidence>
<dbReference type="Proteomes" id="UP000318741">
    <property type="component" value="Chromosome"/>
</dbReference>
<dbReference type="GO" id="GO:0004476">
    <property type="term" value="F:mannose-6-phosphate isomerase activity"/>
    <property type="evidence" value="ECO:0007669"/>
    <property type="project" value="InterPro"/>
</dbReference>
<dbReference type="KEGG" id="acaf:CA12_40000"/>
<evidence type="ECO:0000256" key="3">
    <source>
        <dbReference type="ARBA" id="ARBA00029741"/>
    </source>
</evidence>
<dbReference type="InterPro" id="IPR051804">
    <property type="entry name" value="Carb_Metab_Reg_Kinase/Isom"/>
</dbReference>
<reference evidence="10 11" key="1">
    <citation type="submission" date="2019-02" db="EMBL/GenBank/DDBJ databases">
        <title>Deep-cultivation of Planctomycetes and their phenomic and genomic characterization uncovers novel biology.</title>
        <authorList>
            <person name="Wiegand S."/>
            <person name="Jogler M."/>
            <person name="Boedeker C."/>
            <person name="Pinto D."/>
            <person name="Vollmers J."/>
            <person name="Rivas-Marin E."/>
            <person name="Kohn T."/>
            <person name="Peeters S.H."/>
            <person name="Heuer A."/>
            <person name="Rast P."/>
            <person name="Oberbeckmann S."/>
            <person name="Bunk B."/>
            <person name="Jeske O."/>
            <person name="Meyerdierks A."/>
            <person name="Storesund J.E."/>
            <person name="Kallscheuer N."/>
            <person name="Luecker S."/>
            <person name="Lage O.M."/>
            <person name="Pohl T."/>
            <person name="Merkel B.J."/>
            <person name="Hornburger P."/>
            <person name="Mueller R.-W."/>
            <person name="Bruemmer F."/>
            <person name="Labrenz M."/>
            <person name="Spormann A.M."/>
            <person name="Op den Camp H."/>
            <person name="Overmann J."/>
            <person name="Amann R."/>
            <person name="Jetten M.S.M."/>
            <person name="Mascher T."/>
            <person name="Medema M.H."/>
            <person name="Devos D.P."/>
            <person name="Kaster A.-K."/>
            <person name="Ovreas L."/>
            <person name="Rohde M."/>
            <person name="Galperin M.Y."/>
            <person name="Jogler C."/>
        </authorList>
    </citation>
    <scope>NUCLEOTIDE SEQUENCE [LARGE SCALE GENOMIC DNA]</scope>
    <source>
        <strain evidence="10 11">CA12</strain>
    </source>
</reference>
<dbReference type="OrthoDB" id="9808275at2"/>
<evidence type="ECO:0000256" key="7">
    <source>
        <dbReference type="SAM" id="MobiDB-lite"/>
    </source>
</evidence>
<name>A0A517PES3_9PLAN</name>
<dbReference type="SUPFAM" id="SSF51182">
    <property type="entry name" value="RmlC-like cupins"/>
    <property type="match status" value="1"/>
</dbReference>
<dbReference type="PANTHER" id="PTHR42742:SF3">
    <property type="entry name" value="FRUCTOKINASE"/>
    <property type="match status" value="1"/>
</dbReference>
<gene>
    <name evidence="10" type="primary">gmuF</name>
    <name evidence="10" type="ORF">CA12_40000</name>
</gene>
<evidence type="ECO:0000256" key="2">
    <source>
        <dbReference type="ARBA" id="ARBA00022833"/>
    </source>
</evidence>
<feature type="domain" description="Mannose-6-phosphate isomerase cupin" evidence="9">
    <location>
        <begin position="268"/>
        <end position="333"/>
    </location>
</feature>
<dbReference type="GO" id="GO:0005975">
    <property type="term" value="P:carbohydrate metabolic process"/>
    <property type="evidence" value="ECO:0007669"/>
    <property type="project" value="InterPro"/>
</dbReference>